<dbReference type="EMBL" id="JAXGFO010000021">
    <property type="protein sequence ID" value="MEG3157365.1"/>
    <property type="molecule type" value="Genomic_DNA"/>
</dbReference>
<evidence type="ECO:0000313" key="2">
    <source>
        <dbReference type="Proteomes" id="UP001334501"/>
    </source>
</evidence>
<dbReference type="InterPro" id="IPR008727">
    <property type="entry name" value="PAAR_motif"/>
</dbReference>
<evidence type="ECO:0000313" key="1">
    <source>
        <dbReference type="EMBL" id="MEG3157365.1"/>
    </source>
</evidence>
<gene>
    <name evidence="1" type="ORF">SNE33_05590</name>
</gene>
<reference evidence="1 2" key="1">
    <citation type="journal article" date="2017" name="Curr. Microbiol.">
        <title>Lysobacter zhanggongensis sp. nov. Isolated from a Pit Mud.</title>
        <authorList>
            <person name="Zhang X.F."/>
            <person name="Wang H.H."/>
            <person name="Sun X.Y."/>
            <person name="Pan C.M."/>
        </authorList>
    </citation>
    <scope>NUCLEOTIDE SEQUENCE [LARGE SCALE GENOMIC DNA]</scope>
    <source>
        <strain evidence="1 2">ZGLJ7-1</strain>
    </source>
</reference>
<sequence>MSKLIVVVGDATTGGGQVVSGSPFTDIDGFPVARVGDKASCTTCGGVFPIASGDPTFCIDEAAVARHGDQLSCGHALVAGRQFRAFLDSQTSSAPGVGTSGRPVTGGAGGAAAGTTFDEAFILRSELTGKPLANRGYRLIREDGSVIEGMTDADGTTARAVSDAPELVRVEIAEEAAHA</sequence>
<dbReference type="CDD" id="cd14744">
    <property type="entry name" value="PAAR_CT_2"/>
    <property type="match status" value="1"/>
</dbReference>
<keyword evidence="2" id="KW-1185">Reference proteome</keyword>
<dbReference type="Gene3D" id="2.60.200.60">
    <property type="match status" value="1"/>
</dbReference>
<name>A0ABU7YPJ8_9GAMM</name>
<dbReference type="Proteomes" id="UP001334501">
    <property type="component" value="Unassembled WGS sequence"/>
</dbReference>
<protein>
    <submittedName>
        <fullName evidence="1">PAAR domain-containing protein</fullName>
    </submittedName>
</protein>
<dbReference type="RefSeq" id="WP_412699557.1">
    <property type="nucleotide sequence ID" value="NZ_JAXGFO010000021.1"/>
</dbReference>
<accession>A0ABU7YPJ8</accession>
<organism evidence="1 2">
    <name type="scientific">Lysobacter zhanggongensis</name>
    <dbReference type="NCBI Taxonomy" id="1774951"/>
    <lineage>
        <taxon>Bacteria</taxon>
        <taxon>Pseudomonadati</taxon>
        <taxon>Pseudomonadota</taxon>
        <taxon>Gammaproteobacteria</taxon>
        <taxon>Lysobacterales</taxon>
        <taxon>Lysobacteraceae</taxon>
        <taxon>Lysobacter</taxon>
    </lineage>
</organism>
<comment type="caution">
    <text evidence="1">The sequence shown here is derived from an EMBL/GenBank/DDBJ whole genome shotgun (WGS) entry which is preliminary data.</text>
</comment>
<proteinExistence type="predicted"/>
<dbReference type="Pfam" id="PF05488">
    <property type="entry name" value="PAAR_motif"/>
    <property type="match status" value="1"/>
</dbReference>